<feature type="transmembrane region" description="Helical" evidence="13">
    <location>
        <begin position="325"/>
        <end position="350"/>
    </location>
</feature>
<evidence type="ECO:0000256" key="2">
    <source>
        <dbReference type="ARBA" id="ARBA00007012"/>
    </source>
</evidence>
<evidence type="ECO:0000256" key="6">
    <source>
        <dbReference type="ARBA" id="ARBA00022448"/>
    </source>
</evidence>
<dbReference type="PROSITE" id="PS50855">
    <property type="entry name" value="COX1"/>
    <property type="match status" value="1"/>
</dbReference>
<dbReference type="Pfam" id="PF00361">
    <property type="entry name" value="Proton_antipo_M"/>
    <property type="match status" value="1"/>
</dbReference>
<dbReference type="STRING" id="86630.A0A367JI92"/>
<dbReference type="InterPro" id="IPR010096">
    <property type="entry name" value="NADH-Q_OxRdtase_suN/2"/>
</dbReference>
<feature type="transmembrane region" description="Helical" evidence="13">
    <location>
        <begin position="507"/>
        <end position="525"/>
    </location>
</feature>
<evidence type="ECO:0000256" key="12">
    <source>
        <dbReference type="ARBA" id="ARBA00049551"/>
    </source>
</evidence>
<comment type="caution">
    <text evidence="15">The sequence shown here is derived from an EMBL/GenBank/DDBJ whole genome shotgun (WGS) entry which is preliminary data.</text>
</comment>
<evidence type="ECO:0000259" key="14">
    <source>
        <dbReference type="PROSITE" id="PS50855"/>
    </source>
</evidence>
<feature type="transmembrane region" description="Helical" evidence="13">
    <location>
        <begin position="189"/>
        <end position="214"/>
    </location>
</feature>
<evidence type="ECO:0000256" key="9">
    <source>
        <dbReference type="ARBA" id="ARBA00023136"/>
    </source>
</evidence>
<name>A0A367JI92_RHIAZ</name>
<organism evidence="15 16">
    <name type="scientific">Rhizopus azygosporus</name>
    <name type="common">Rhizopus microsporus var. azygosporus</name>
    <dbReference type="NCBI Taxonomy" id="86630"/>
    <lineage>
        <taxon>Eukaryota</taxon>
        <taxon>Fungi</taxon>
        <taxon>Fungi incertae sedis</taxon>
        <taxon>Mucoromycota</taxon>
        <taxon>Mucoromycotina</taxon>
        <taxon>Mucoromycetes</taxon>
        <taxon>Mucorales</taxon>
        <taxon>Mucorineae</taxon>
        <taxon>Rhizopodaceae</taxon>
        <taxon>Rhizopus</taxon>
    </lineage>
</organism>
<evidence type="ECO:0000256" key="13">
    <source>
        <dbReference type="SAM" id="Phobius"/>
    </source>
</evidence>
<dbReference type="Gene3D" id="1.20.58.1610">
    <property type="entry name" value="NADH:ubiquinone/plastoquinone oxidoreductase, chain 3"/>
    <property type="match status" value="1"/>
</dbReference>
<evidence type="ECO:0000313" key="15">
    <source>
        <dbReference type="EMBL" id="RCH89647.1"/>
    </source>
</evidence>
<keyword evidence="9 13" id="KW-0472">Membrane</keyword>
<feature type="transmembrane region" description="Helical" evidence="13">
    <location>
        <begin position="70"/>
        <end position="91"/>
    </location>
</feature>
<feature type="transmembrane region" description="Helical" evidence="13">
    <location>
        <begin position="546"/>
        <end position="564"/>
    </location>
</feature>
<comment type="similarity">
    <text evidence="3">Belongs to the complex I subunit 3 family.</text>
</comment>
<feature type="transmembrane region" description="Helical" evidence="13">
    <location>
        <begin position="294"/>
        <end position="313"/>
    </location>
</feature>
<sequence length="685" mass="75310">MGAVFSIFAGFYYWAPKIFGKMYNERLAQIHFWTLFIGVNTTFMPQHFLGLAGMPRRIPDYPDAYEGWNYISSIGSMISVVATVLFLYVIYDMLVSQPVASMNPWGTPGYFMSTPSYLTESSYILLYTAALSYNALDLQGIGEGVSIYSGLFQVTSVSQSVDTFIFIIGAMILLPWAPITNNLQSRSTVFTAVPTITTYPIIILFTTCGASFLISSADLVSVYLSIELQSFAVYILATLYRDSDSATAAGLKYFLLGGLSSALILLGSALIYGYTGLTNLENIYTLLSVSETNEMNLCAIGLFIFVIGFLFKISAAPFHNWAPDVYDGVPTIVTTWLTIMPKLSILILLLEVQAGVAQSFNVWTNLLLVSSLLSLVIGTVVGLAQTRIKRLLAYSTISHVGFLLLALGVNTEESIESFLFYLVQYSVTNLNAFMIILAFGYVMHSSVSRSSGQNIDVQLIIELAGQFRSNPILGLSLTVCLFSMAGVPPLMGFFAKQTVLYSATHSGYYFLSIVAILVSVIVRVIHFDAPSSEILTVSSPVQKLSSVHSFAIATLTMIIALFAHNSTSSNTIWILMSANILLAPSRPYSEKVSVYECGFDGLLGQTRAPFSIQYYLVGILFMLFDIEILLFYPIAVTLSDLTLMGYWVAMLFSFVLTIGFIVEISAGVLYFTDQRSSIKSYKSMN</sequence>
<feature type="transmembrane region" description="Helical" evidence="13">
    <location>
        <begin position="253"/>
        <end position="274"/>
    </location>
</feature>
<dbReference type="Gene3D" id="1.20.210.10">
    <property type="entry name" value="Cytochrome c oxidase-like, subunit I domain"/>
    <property type="match status" value="1"/>
</dbReference>
<comment type="subcellular location">
    <subcellularLocation>
        <location evidence="1">Membrane</location>
        <topology evidence="1">Multi-pass membrane protein</topology>
    </subcellularLocation>
</comment>
<proteinExistence type="inferred from homology"/>
<reference evidence="15 16" key="1">
    <citation type="journal article" date="2018" name="G3 (Bethesda)">
        <title>Phylogenetic and Phylogenomic Definition of Rhizopus Species.</title>
        <authorList>
            <person name="Gryganskyi A.P."/>
            <person name="Golan J."/>
            <person name="Dolatabadi S."/>
            <person name="Mondo S."/>
            <person name="Robb S."/>
            <person name="Idnurm A."/>
            <person name="Muszewska A."/>
            <person name="Steczkiewicz K."/>
            <person name="Masonjones S."/>
            <person name="Liao H.L."/>
            <person name="Gajdeczka M.T."/>
            <person name="Anike F."/>
            <person name="Vuek A."/>
            <person name="Anishchenko I.M."/>
            <person name="Voigt K."/>
            <person name="de Hoog G.S."/>
            <person name="Smith M.E."/>
            <person name="Heitman J."/>
            <person name="Vilgalys R."/>
            <person name="Stajich J.E."/>
        </authorList>
    </citation>
    <scope>NUCLEOTIDE SEQUENCE [LARGE SCALE GENOMIC DNA]</scope>
    <source>
        <strain evidence="15 16">CBS 357.93</strain>
    </source>
</reference>
<dbReference type="PANTHER" id="PTHR22773">
    <property type="entry name" value="NADH DEHYDROGENASE"/>
    <property type="match status" value="1"/>
</dbReference>
<evidence type="ECO:0000256" key="8">
    <source>
        <dbReference type="ARBA" id="ARBA00022989"/>
    </source>
</evidence>
<dbReference type="InterPro" id="IPR001750">
    <property type="entry name" value="ND/Mrp_TM"/>
</dbReference>
<dbReference type="Pfam" id="PF00115">
    <property type="entry name" value="COX1"/>
    <property type="match status" value="1"/>
</dbReference>
<dbReference type="InterPro" id="IPR038430">
    <property type="entry name" value="NDAH_ubi_oxred_su3_sf"/>
</dbReference>
<feature type="transmembrane region" description="Helical" evidence="13">
    <location>
        <begin position="220"/>
        <end position="241"/>
    </location>
</feature>
<keyword evidence="7 13" id="KW-0812">Transmembrane</keyword>
<keyword evidence="8 13" id="KW-1133">Transmembrane helix</keyword>
<evidence type="ECO:0000256" key="1">
    <source>
        <dbReference type="ARBA" id="ARBA00004141"/>
    </source>
</evidence>
<feature type="transmembrane region" description="Helical" evidence="13">
    <location>
        <begin position="472"/>
        <end position="495"/>
    </location>
</feature>
<feature type="domain" description="Cytochrome oxidase subunit I profile" evidence="14">
    <location>
        <begin position="1"/>
        <end position="106"/>
    </location>
</feature>
<feature type="transmembrane region" description="Helical" evidence="13">
    <location>
        <begin position="362"/>
        <end position="384"/>
    </location>
</feature>
<evidence type="ECO:0000256" key="7">
    <source>
        <dbReference type="ARBA" id="ARBA00022692"/>
    </source>
</evidence>
<dbReference type="InterPro" id="IPR000440">
    <property type="entry name" value="NADH_UbQ/plastoQ_OxRdtase_su3"/>
</dbReference>
<protein>
    <recommendedName>
        <fullName evidence="5">NADH-ubiquinone oxidoreductase chain 2</fullName>
    </recommendedName>
    <alternativeName>
        <fullName evidence="10">NADH dehydrogenase subunit 2</fullName>
    </alternativeName>
    <alternativeName>
        <fullName evidence="11">NADH dehydrogenase subunit 3</fullName>
    </alternativeName>
    <alternativeName>
        <fullName evidence="4">NADH-ubiquinone oxidoreductase chain 3</fullName>
    </alternativeName>
</protein>
<keyword evidence="6" id="KW-0813">Transport</keyword>
<feature type="transmembrane region" description="Helical" evidence="13">
    <location>
        <begin position="614"/>
        <end position="634"/>
    </location>
</feature>
<evidence type="ECO:0000256" key="3">
    <source>
        <dbReference type="ARBA" id="ARBA00008472"/>
    </source>
</evidence>
<dbReference type="InterPro" id="IPR023616">
    <property type="entry name" value="Cyt_c_oxase-like_su1_dom"/>
</dbReference>
<evidence type="ECO:0000256" key="4">
    <source>
        <dbReference type="ARBA" id="ARBA00021007"/>
    </source>
</evidence>
<dbReference type="SUPFAM" id="SSF81442">
    <property type="entry name" value="Cytochrome c oxidase subunit I-like"/>
    <property type="match status" value="1"/>
</dbReference>
<dbReference type="InterPro" id="IPR036927">
    <property type="entry name" value="Cyt_c_oxase-like_su1_sf"/>
</dbReference>
<evidence type="ECO:0000313" key="16">
    <source>
        <dbReference type="Proteomes" id="UP000252139"/>
    </source>
</evidence>
<dbReference type="GO" id="GO:0042773">
    <property type="term" value="P:ATP synthesis coupled electron transport"/>
    <property type="evidence" value="ECO:0007669"/>
    <property type="project" value="InterPro"/>
</dbReference>
<dbReference type="GO" id="GO:0016020">
    <property type="term" value="C:membrane"/>
    <property type="evidence" value="ECO:0007669"/>
    <property type="project" value="UniProtKB-SubCell"/>
</dbReference>
<dbReference type="AlphaFoldDB" id="A0A367JI92"/>
<dbReference type="GO" id="GO:0020037">
    <property type="term" value="F:heme binding"/>
    <property type="evidence" value="ECO:0007669"/>
    <property type="project" value="InterPro"/>
</dbReference>
<dbReference type="GO" id="GO:0005739">
    <property type="term" value="C:mitochondrion"/>
    <property type="evidence" value="ECO:0007669"/>
    <property type="project" value="UniProtKB-ARBA"/>
</dbReference>
<gene>
    <name evidence="15" type="primary">ND2</name>
    <name evidence="15" type="ORF">CU097_006352</name>
</gene>
<evidence type="ECO:0000256" key="10">
    <source>
        <dbReference type="ARBA" id="ARBA00031028"/>
    </source>
</evidence>
<evidence type="ECO:0000256" key="5">
    <source>
        <dbReference type="ARBA" id="ARBA00021008"/>
    </source>
</evidence>
<dbReference type="GO" id="GO:0008137">
    <property type="term" value="F:NADH dehydrogenase (ubiquinone) activity"/>
    <property type="evidence" value="ECO:0007669"/>
    <property type="project" value="UniProtKB-EC"/>
</dbReference>
<dbReference type="HAMAP" id="MF_00445">
    <property type="entry name" value="NDH1_NuoN_1"/>
    <property type="match status" value="1"/>
</dbReference>
<dbReference type="GO" id="GO:0004129">
    <property type="term" value="F:cytochrome-c oxidase activity"/>
    <property type="evidence" value="ECO:0007669"/>
    <property type="project" value="InterPro"/>
</dbReference>
<keyword evidence="16" id="KW-1185">Reference proteome</keyword>
<comment type="catalytic activity">
    <reaction evidence="12">
        <text>a ubiquinone + NADH + 5 H(+)(in) = a ubiquinol + NAD(+) + 4 H(+)(out)</text>
        <dbReference type="Rhea" id="RHEA:29091"/>
        <dbReference type="Rhea" id="RHEA-COMP:9565"/>
        <dbReference type="Rhea" id="RHEA-COMP:9566"/>
        <dbReference type="ChEBI" id="CHEBI:15378"/>
        <dbReference type="ChEBI" id="CHEBI:16389"/>
        <dbReference type="ChEBI" id="CHEBI:17976"/>
        <dbReference type="ChEBI" id="CHEBI:57540"/>
        <dbReference type="ChEBI" id="CHEBI:57945"/>
        <dbReference type="EC" id="7.1.1.2"/>
    </reaction>
</comment>
<feature type="transmembrane region" description="Helical" evidence="13">
    <location>
        <begin position="391"/>
        <end position="409"/>
    </location>
</feature>
<dbReference type="OrthoDB" id="2251490at2759"/>
<feature type="transmembrane region" description="Helical" evidence="13">
    <location>
        <begin position="421"/>
        <end position="442"/>
    </location>
</feature>
<evidence type="ECO:0000256" key="11">
    <source>
        <dbReference type="ARBA" id="ARBA00031029"/>
    </source>
</evidence>
<feature type="transmembrane region" description="Helical" evidence="13">
    <location>
        <begin position="157"/>
        <end position="177"/>
    </location>
</feature>
<comment type="similarity">
    <text evidence="2">Belongs to the complex I subunit 2 family.</text>
</comment>
<dbReference type="Pfam" id="PF00507">
    <property type="entry name" value="Oxidored_q4"/>
    <property type="match status" value="1"/>
</dbReference>
<dbReference type="InterPro" id="IPR000883">
    <property type="entry name" value="Cyt_C_Oxase_1"/>
</dbReference>
<accession>A0A367JI92</accession>
<feature type="transmembrane region" description="Helical" evidence="13">
    <location>
        <begin position="646"/>
        <end position="672"/>
    </location>
</feature>
<dbReference type="Proteomes" id="UP000252139">
    <property type="component" value="Unassembled WGS sequence"/>
</dbReference>
<feature type="transmembrane region" description="Helical" evidence="13">
    <location>
        <begin position="30"/>
        <end position="49"/>
    </location>
</feature>
<dbReference type="EMBL" id="PJQL01001249">
    <property type="protein sequence ID" value="RCH89647.1"/>
    <property type="molecule type" value="Genomic_DNA"/>
</dbReference>